<accession>A0A6G4U8H3</accession>
<evidence type="ECO:0000259" key="1">
    <source>
        <dbReference type="PROSITE" id="PS50011"/>
    </source>
</evidence>
<feature type="domain" description="Protein kinase" evidence="1">
    <location>
        <begin position="12"/>
        <end position="304"/>
    </location>
</feature>
<evidence type="ECO:0000313" key="2">
    <source>
        <dbReference type="EMBL" id="NGN68006.1"/>
    </source>
</evidence>
<reference evidence="2 3" key="1">
    <citation type="submission" date="2020-02" db="EMBL/GenBank/DDBJ databases">
        <title>Whole-genome analyses of novel actinobacteria.</title>
        <authorList>
            <person name="Sahin N."/>
        </authorList>
    </citation>
    <scope>NUCLEOTIDE SEQUENCE [LARGE SCALE GENOMIC DNA]</scope>
    <source>
        <strain evidence="2 3">A7024</strain>
    </source>
</reference>
<dbReference type="Gene3D" id="1.10.510.10">
    <property type="entry name" value="Transferase(Phosphotransferase) domain 1"/>
    <property type="match status" value="1"/>
</dbReference>
<dbReference type="SMART" id="SM00220">
    <property type="entry name" value="S_TKc"/>
    <property type="match status" value="1"/>
</dbReference>
<dbReference type="SUPFAM" id="SSF56112">
    <property type="entry name" value="Protein kinase-like (PK-like)"/>
    <property type="match status" value="1"/>
</dbReference>
<protein>
    <recommendedName>
        <fullName evidence="1">Protein kinase domain-containing protein</fullName>
    </recommendedName>
</protein>
<dbReference type="InterPro" id="IPR000719">
    <property type="entry name" value="Prot_kinase_dom"/>
</dbReference>
<evidence type="ECO:0000313" key="3">
    <source>
        <dbReference type="Proteomes" id="UP000481583"/>
    </source>
</evidence>
<dbReference type="GO" id="GO:0004672">
    <property type="term" value="F:protein kinase activity"/>
    <property type="evidence" value="ECO:0007669"/>
    <property type="project" value="InterPro"/>
</dbReference>
<dbReference type="GO" id="GO:0005524">
    <property type="term" value="F:ATP binding"/>
    <property type="evidence" value="ECO:0007669"/>
    <property type="project" value="InterPro"/>
</dbReference>
<organism evidence="2 3">
    <name type="scientific">Streptomyces coryli</name>
    <dbReference type="NCBI Taxonomy" id="1128680"/>
    <lineage>
        <taxon>Bacteria</taxon>
        <taxon>Bacillati</taxon>
        <taxon>Actinomycetota</taxon>
        <taxon>Actinomycetes</taxon>
        <taxon>Kitasatosporales</taxon>
        <taxon>Streptomycetaceae</taxon>
        <taxon>Streptomyces</taxon>
    </lineage>
</organism>
<gene>
    <name evidence="2" type="ORF">G5C51_29415</name>
</gene>
<comment type="caution">
    <text evidence="2">The sequence shown here is derived from an EMBL/GenBank/DDBJ whole genome shotgun (WGS) entry which is preliminary data.</text>
</comment>
<dbReference type="AlphaFoldDB" id="A0A6G4U8H3"/>
<dbReference type="PROSITE" id="PS50011">
    <property type="entry name" value="PROTEIN_KINASE_DOM"/>
    <property type="match status" value="1"/>
</dbReference>
<dbReference type="EMBL" id="JAAKZV010000176">
    <property type="protein sequence ID" value="NGN68006.1"/>
    <property type="molecule type" value="Genomic_DNA"/>
</dbReference>
<sequence length="350" mass="37837">MLRCVSRGGREWRLGERLGSGSEGVVYAVTDAGPGGPLVAKLIPEPADRFRPRVDALVRQGREPRTVRLLAGAPGRLAWPLERITAPGAAGYLMRDLRAHFRPFGDLLITAARQERLPEATWATALATAAALAGLLADIHAEDYVVGDLKPDNLWADGRGGIAMADVDSWQFTDRGAVFPGRMRTPGYAAPELLGRDSAPPTSASDDFVLAVLVHQLLMSGLHPFTGHPGDDSPYLSLDDNLRHGRSRLLSPGSVVLPASAPPDDVLPRELRQLLTAALGGPGRKDPAARPAAVDWARALRRQLRPERLATCRANGSHVHTRERPWCPWCDQAERGWDSYPGARTAEGAR</sequence>
<dbReference type="RefSeq" id="WP_165241550.1">
    <property type="nucleotide sequence ID" value="NZ_JAAKZV010000176.1"/>
</dbReference>
<dbReference type="Proteomes" id="UP000481583">
    <property type="component" value="Unassembled WGS sequence"/>
</dbReference>
<proteinExistence type="predicted"/>
<dbReference type="InterPro" id="IPR011009">
    <property type="entry name" value="Kinase-like_dom_sf"/>
</dbReference>
<dbReference type="Pfam" id="PF00069">
    <property type="entry name" value="Pkinase"/>
    <property type="match status" value="1"/>
</dbReference>
<name>A0A6G4U8H3_9ACTN</name>
<keyword evidence="3" id="KW-1185">Reference proteome</keyword>